<evidence type="ECO:0000313" key="18">
    <source>
        <dbReference type="EMBL" id="RLU25107.1"/>
    </source>
</evidence>
<feature type="region of interest" description="Disordered" evidence="16">
    <location>
        <begin position="509"/>
        <end position="538"/>
    </location>
</feature>
<dbReference type="GO" id="GO:0031593">
    <property type="term" value="F:polyubiquitin modification-dependent protein binding"/>
    <property type="evidence" value="ECO:0007669"/>
    <property type="project" value="TreeGrafter"/>
</dbReference>
<dbReference type="GO" id="GO:0005634">
    <property type="term" value="C:nucleus"/>
    <property type="evidence" value="ECO:0007669"/>
    <property type="project" value="UniProtKB-SubCell"/>
</dbReference>
<evidence type="ECO:0000256" key="14">
    <source>
        <dbReference type="ARBA" id="ARBA00030396"/>
    </source>
</evidence>
<evidence type="ECO:0000259" key="17">
    <source>
        <dbReference type="PROSITE" id="PS51908"/>
    </source>
</evidence>
<feature type="domain" description="UBZ4-type" evidence="17">
    <location>
        <begin position="476"/>
        <end position="503"/>
    </location>
</feature>
<keyword evidence="12 15" id="KW-0234">DNA repair</keyword>
<gene>
    <name evidence="18" type="ORF">DMN91_003199</name>
</gene>
<keyword evidence="5" id="KW-0645">Protease</keyword>
<reference evidence="18" key="2">
    <citation type="submission" date="2018-07" db="EMBL/GenBank/DDBJ databases">
        <authorList>
            <person name="Mckenzie S.K."/>
            <person name="Kronauer D.J.C."/>
        </authorList>
    </citation>
    <scope>NUCLEOTIDE SEQUENCE</scope>
    <source>
        <strain evidence="18">Clonal line C1</strain>
    </source>
</reference>
<evidence type="ECO:0000256" key="2">
    <source>
        <dbReference type="ARBA" id="ARBA00004286"/>
    </source>
</evidence>
<keyword evidence="6" id="KW-0479">Metal-binding</keyword>
<dbReference type="OrthoDB" id="5236983at2759"/>
<dbReference type="InterPro" id="IPR006640">
    <property type="entry name" value="SprT-like_domain"/>
</dbReference>
<feature type="region of interest" description="Disordered" evidence="16">
    <location>
        <begin position="237"/>
        <end position="278"/>
    </location>
</feature>
<dbReference type="PROSITE" id="PS51908">
    <property type="entry name" value="ZF_UBZ4"/>
    <property type="match status" value="3"/>
</dbReference>
<dbReference type="EMBL" id="QOIP01000003">
    <property type="protein sequence ID" value="RLU25107.1"/>
    <property type="molecule type" value="Genomic_DNA"/>
</dbReference>
<feature type="domain" description="UBZ4-type" evidence="17">
    <location>
        <begin position="395"/>
        <end position="422"/>
    </location>
</feature>
<keyword evidence="7 15" id="KW-0227">DNA damage</keyword>
<dbReference type="InterPro" id="IPR006642">
    <property type="entry name" value="Rad18_UBZ4"/>
</dbReference>
<comment type="caution">
    <text evidence="18">The sequence shown here is derived from an EMBL/GenBank/DDBJ whole genome shotgun (WGS) entry which is preliminary data.</text>
</comment>
<evidence type="ECO:0000256" key="8">
    <source>
        <dbReference type="ARBA" id="ARBA00022771"/>
    </source>
</evidence>
<feature type="compositionally biased region" description="Polar residues" evidence="16">
    <location>
        <begin position="246"/>
        <end position="277"/>
    </location>
</feature>
<evidence type="ECO:0000256" key="3">
    <source>
        <dbReference type="ARBA" id="ARBA00010724"/>
    </source>
</evidence>
<evidence type="ECO:0000256" key="1">
    <source>
        <dbReference type="ARBA" id="ARBA00004123"/>
    </source>
</evidence>
<dbReference type="GO" id="GO:0006508">
    <property type="term" value="P:proteolysis"/>
    <property type="evidence" value="ECO:0007669"/>
    <property type="project" value="UniProtKB-KW"/>
</dbReference>
<evidence type="ECO:0000256" key="12">
    <source>
        <dbReference type="ARBA" id="ARBA00023204"/>
    </source>
</evidence>
<sequence>MSFTLGLRQPCEEQRISSNGLNSLTSPELELKDPTPDIHKLFAQFNKRFFWSMLTYVEVKWSKRMTSCAGICTYHARFRQCVITLSEPLLKLRPRKDLVETLLHEMIHAYLFLTNNDRDRDGHGPTFCKHMKRINREAGTNITIYHDFHNEVKLYQQHWWKCNGLCRYNPPFFGMVRRAMNRAPSRADFWWDEHKRNCGGEFIKIREPENYKSKKDSKKNNKSTSLPTRKPIFDWLTKKPLPANVPKSTARNSKTFNQSDNDKPNTSQGNNSTNLSNRMHDFLSGIRYPVLPSDMIKNVHDSSGRVEKAGKDNIAPKDSKFSCSGVLGGTHSGQSNLLTKFQNLSNDSSRLRKSVSTASSSSSSSSSLSSESSSVVHGSASNSSNSSTGQQGADIVFCPVCDLPISLGNINRHIDTCIMNHNSSLIDEINNNVNNNNGSELILPELHRRLSMEREDHEADSTRKRRRLHEPSDVERVNCPVCNNVFSSVDINQHLDECLERTDRRNDKARDIDMPSTSYAADNDSVISSSYNSNLDDDSLNAQASTSTAGARGSDAAGLEQKCLVCNVVLAAGVSLNEHLEECIGNMFDDAIVINDDGNDDDVVPVTDSVKNKYPCPVCMQMIPEDQMNQHLDRCLKDE</sequence>
<reference evidence="18" key="1">
    <citation type="journal article" date="2018" name="Genome Res.">
        <title>The genomic architecture and molecular evolution of ant odorant receptors.</title>
        <authorList>
            <person name="McKenzie S.K."/>
            <person name="Kronauer D.J.C."/>
        </authorList>
    </citation>
    <scope>NUCLEOTIDE SEQUENCE [LARGE SCALE GENOMIC DNA]</scope>
    <source>
        <strain evidence="18">Clonal line C1</strain>
    </source>
</reference>
<keyword evidence="11" id="KW-0482">Metalloprotease</keyword>
<comment type="similarity">
    <text evidence="3">Belongs to the Spartan family.</text>
</comment>
<dbReference type="AlphaFoldDB" id="A0A3L8DXE2"/>
<evidence type="ECO:0000256" key="10">
    <source>
        <dbReference type="ARBA" id="ARBA00022833"/>
    </source>
</evidence>
<evidence type="ECO:0000256" key="6">
    <source>
        <dbReference type="ARBA" id="ARBA00022723"/>
    </source>
</evidence>
<dbReference type="Gene3D" id="3.30.160.60">
    <property type="entry name" value="Classic Zinc Finger"/>
    <property type="match status" value="3"/>
</dbReference>
<dbReference type="PANTHER" id="PTHR21220:SF0">
    <property type="entry name" value="DNA-DEPENDENT METALLOPROTEASE SPRTN"/>
    <property type="match status" value="1"/>
</dbReference>
<dbReference type="Proteomes" id="UP000279307">
    <property type="component" value="Chromosome 3"/>
</dbReference>
<dbReference type="SMART" id="SM00734">
    <property type="entry name" value="ZnF_Rad18"/>
    <property type="match status" value="3"/>
</dbReference>
<dbReference type="Pfam" id="PF22934">
    <property type="entry name" value="SPRTN_ZBD"/>
    <property type="match status" value="1"/>
</dbReference>
<evidence type="ECO:0000256" key="13">
    <source>
        <dbReference type="ARBA" id="ARBA00023242"/>
    </source>
</evidence>
<evidence type="ECO:0000256" key="4">
    <source>
        <dbReference type="ARBA" id="ARBA00022454"/>
    </source>
</evidence>
<feature type="compositionally biased region" description="Low complexity" evidence="16">
    <location>
        <begin position="355"/>
        <end position="389"/>
    </location>
</feature>
<keyword evidence="9" id="KW-0378">Hydrolase</keyword>
<evidence type="ECO:0000256" key="15">
    <source>
        <dbReference type="PROSITE-ProRule" id="PRU01256"/>
    </source>
</evidence>
<dbReference type="Pfam" id="PF10263">
    <property type="entry name" value="SprT-like"/>
    <property type="match status" value="1"/>
</dbReference>
<dbReference type="InterPro" id="IPR044245">
    <property type="entry name" value="Spartan"/>
</dbReference>
<dbReference type="GO" id="GO:0006281">
    <property type="term" value="P:DNA repair"/>
    <property type="evidence" value="ECO:0007669"/>
    <property type="project" value="UniProtKB-KW"/>
</dbReference>
<accession>A0A3L8DXE2</accession>
<evidence type="ECO:0000256" key="11">
    <source>
        <dbReference type="ARBA" id="ARBA00023049"/>
    </source>
</evidence>
<dbReference type="GO" id="GO:0003697">
    <property type="term" value="F:single-stranded DNA binding"/>
    <property type="evidence" value="ECO:0007669"/>
    <property type="project" value="InterPro"/>
</dbReference>
<dbReference type="PANTHER" id="PTHR21220">
    <property type="entry name" value="DNA-DEPENDENT METALLOPROTEASE SPRTN"/>
    <property type="match status" value="1"/>
</dbReference>
<feature type="domain" description="UBZ4-type" evidence="17">
    <location>
        <begin position="613"/>
        <end position="639"/>
    </location>
</feature>
<name>A0A3L8DXE2_OOCBI</name>
<evidence type="ECO:0000256" key="16">
    <source>
        <dbReference type="SAM" id="MobiDB-lite"/>
    </source>
</evidence>
<keyword evidence="8 15" id="KW-0863">Zinc-finger</keyword>
<keyword evidence="4" id="KW-0158">Chromosome</keyword>
<dbReference type="GO" id="GO:0008270">
    <property type="term" value="F:zinc ion binding"/>
    <property type="evidence" value="ECO:0007669"/>
    <property type="project" value="UniProtKB-KW"/>
</dbReference>
<protein>
    <recommendedName>
        <fullName evidence="14">Protein with SprT-like domain at the N terminus</fullName>
    </recommendedName>
</protein>
<dbReference type="GO" id="GO:0005694">
    <property type="term" value="C:chromosome"/>
    <property type="evidence" value="ECO:0007669"/>
    <property type="project" value="UniProtKB-SubCell"/>
</dbReference>
<proteinExistence type="inferred from homology"/>
<dbReference type="GO" id="GO:0004222">
    <property type="term" value="F:metalloendopeptidase activity"/>
    <property type="evidence" value="ECO:0007669"/>
    <property type="project" value="InterPro"/>
</dbReference>
<keyword evidence="13" id="KW-0539">Nucleus</keyword>
<evidence type="ECO:0000256" key="7">
    <source>
        <dbReference type="ARBA" id="ARBA00022763"/>
    </source>
</evidence>
<evidence type="ECO:0000256" key="5">
    <source>
        <dbReference type="ARBA" id="ARBA00022670"/>
    </source>
</evidence>
<evidence type="ECO:0000256" key="9">
    <source>
        <dbReference type="ARBA" id="ARBA00022801"/>
    </source>
</evidence>
<keyword evidence="10" id="KW-0862">Zinc</keyword>
<organism evidence="18">
    <name type="scientific">Ooceraea biroi</name>
    <name type="common">Clonal raider ant</name>
    <name type="synonym">Cerapachys biroi</name>
    <dbReference type="NCBI Taxonomy" id="2015173"/>
    <lineage>
        <taxon>Eukaryota</taxon>
        <taxon>Metazoa</taxon>
        <taxon>Ecdysozoa</taxon>
        <taxon>Arthropoda</taxon>
        <taxon>Hexapoda</taxon>
        <taxon>Insecta</taxon>
        <taxon>Pterygota</taxon>
        <taxon>Neoptera</taxon>
        <taxon>Endopterygota</taxon>
        <taxon>Hymenoptera</taxon>
        <taxon>Apocrita</taxon>
        <taxon>Aculeata</taxon>
        <taxon>Formicoidea</taxon>
        <taxon>Formicidae</taxon>
        <taxon>Dorylinae</taxon>
        <taxon>Ooceraea</taxon>
    </lineage>
</organism>
<comment type="subcellular location">
    <subcellularLocation>
        <location evidence="2">Chromosome</location>
    </subcellularLocation>
    <subcellularLocation>
        <location evidence="1">Nucleus</location>
    </subcellularLocation>
</comment>
<feature type="region of interest" description="Disordered" evidence="16">
    <location>
        <begin position="355"/>
        <end position="390"/>
    </location>
</feature>
<dbReference type="InterPro" id="IPR055220">
    <property type="entry name" value="SPRTN_ZBD"/>
</dbReference>
<dbReference type="SMART" id="SM00731">
    <property type="entry name" value="SprT"/>
    <property type="match status" value="1"/>
</dbReference>